<dbReference type="Proteomes" id="UP001152798">
    <property type="component" value="Chromosome 6"/>
</dbReference>
<dbReference type="EMBL" id="OV725082">
    <property type="protein sequence ID" value="CAH1404676.1"/>
    <property type="molecule type" value="Genomic_DNA"/>
</dbReference>
<evidence type="ECO:0000256" key="1">
    <source>
        <dbReference type="PROSITE-ProRule" id="PRU00339"/>
    </source>
</evidence>
<evidence type="ECO:0000313" key="4">
    <source>
        <dbReference type="Proteomes" id="UP001152798"/>
    </source>
</evidence>
<evidence type="ECO:0008006" key="5">
    <source>
        <dbReference type="Google" id="ProtNLM"/>
    </source>
</evidence>
<dbReference type="PANTHER" id="PTHR46014">
    <property type="entry name" value="TETRATRICOPEPTIDE REPEAT PROTEIN 1"/>
    <property type="match status" value="1"/>
</dbReference>
<dbReference type="InterPro" id="IPR052769">
    <property type="entry name" value="TPR_domain_protein"/>
</dbReference>
<feature type="compositionally biased region" description="Basic and acidic residues" evidence="2">
    <location>
        <begin position="35"/>
        <end position="45"/>
    </location>
</feature>
<dbReference type="Gene3D" id="1.25.40.10">
    <property type="entry name" value="Tetratricopeptide repeat domain"/>
    <property type="match status" value="1"/>
</dbReference>
<name>A0A9P0HNL2_NEZVI</name>
<gene>
    <name evidence="3" type="ORF">NEZAVI_LOCUS13044</name>
</gene>
<dbReference type="Pfam" id="PF13181">
    <property type="entry name" value="TPR_8"/>
    <property type="match status" value="2"/>
</dbReference>
<dbReference type="OrthoDB" id="1872379at2759"/>
<sequence>MSGDDSAAPVNTIPTNDELVNSLIEDFKATCDIKPNDSKLLKTEEGSSSQNDDGFDEYLDENVESPSQQKPKAEDYIDEDELKTKELAYSEEDFQKLKSEAEVLKVKGNELFKNREYLESAETYTLALRTCPLLYPKDRAILYANRAAAKIKLELNESAIEDSSKAIELEPSYIKALLRRAQLYESSEKLDEALEDFKKILEYDSSHREAMEACMRLPSMINERNEKMKTEMLGKLKDLGNMLLKPFGISTNNFQMVQDPNTGGYSISFKQN</sequence>
<dbReference type="AlphaFoldDB" id="A0A9P0HNL2"/>
<dbReference type="InterPro" id="IPR019734">
    <property type="entry name" value="TPR_rpt"/>
</dbReference>
<reference evidence="3" key="1">
    <citation type="submission" date="2022-01" db="EMBL/GenBank/DDBJ databases">
        <authorList>
            <person name="King R."/>
        </authorList>
    </citation>
    <scope>NUCLEOTIDE SEQUENCE</scope>
</reference>
<dbReference type="SMART" id="SM00028">
    <property type="entry name" value="TPR"/>
    <property type="match status" value="3"/>
</dbReference>
<evidence type="ECO:0000313" key="3">
    <source>
        <dbReference type="EMBL" id="CAH1404676.1"/>
    </source>
</evidence>
<feature type="repeat" description="TPR" evidence="1">
    <location>
        <begin position="174"/>
        <end position="207"/>
    </location>
</feature>
<accession>A0A9P0HNL2</accession>
<dbReference type="SUPFAM" id="SSF48452">
    <property type="entry name" value="TPR-like"/>
    <property type="match status" value="1"/>
</dbReference>
<dbReference type="InterPro" id="IPR011990">
    <property type="entry name" value="TPR-like_helical_dom_sf"/>
</dbReference>
<proteinExistence type="predicted"/>
<keyword evidence="1" id="KW-0802">TPR repeat</keyword>
<dbReference type="PANTHER" id="PTHR46014:SF1">
    <property type="entry name" value="TETRATRICOPEPTIDE REPEAT PROTEIN 1"/>
    <property type="match status" value="1"/>
</dbReference>
<keyword evidence="4" id="KW-1185">Reference proteome</keyword>
<protein>
    <recommendedName>
        <fullName evidence="5">Tetratricopeptide repeat protein 1</fullName>
    </recommendedName>
</protein>
<feature type="compositionally biased region" description="Acidic residues" evidence="2">
    <location>
        <begin position="53"/>
        <end position="63"/>
    </location>
</feature>
<dbReference type="PROSITE" id="PS50005">
    <property type="entry name" value="TPR"/>
    <property type="match status" value="1"/>
</dbReference>
<evidence type="ECO:0000256" key="2">
    <source>
        <dbReference type="SAM" id="MobiDB-lite"/>
    </source>
</evidence>
<feature type="region of interest" description="Disordered" evidence="2">
    <location>
        <begin position="35"/>
        <end position="75"/>
    </location>
</feature>
<organism evidence="3 4">
    <name type="scientific">Nezara viridula</name>
    <name type="common">Southern green stink bug</name>
    <name type="synonym">Cimex viridulus</name>
    <dbReference type="NCBI Taxonomy" id="85310"/>
    <lineage>
        <taxon>Eukaryota</taxon>
        <taxon>Metazoa</taxon>
        <taxon>Ecdysozoa</taxon>
        <taxon>Arthropoda</taxon>
        <taxon>Hexapoda</taxon>
        <taxon>Insecta</taxon>
        <taxon>Pterygota</taxon>
        <taxon>Neoptera</taxon>
        <taxon>Paraneoptera</taxon>
        <taxon>Hemiptera</taxon>
        <taxon>Heteroptera</taxon>
        <taxon>Panheteroptera</taxon>
        <taxon>Pentatomomorpha</taxon>
        <taxon>Pentatomoidea</taxon>
        <taxon>Pentatomidae</taxon>
        <taxon>Pentatominae</taxon>
        <taxon>Nezara</taxon>
    </lineage>
</organism>